<dbReference type="Pfam" id="PF03572">
    <property type="entry name" value="Peptidase_S41"/>
    <property type="match status" value="1"/>
</dbReference>
<keyword evidence="5" id="KW-0175">Coiled coil</keyword>
<dbReference type="SUPFAM" id="SSF52096">
    <property type="entry name" value="ClpP/crotonase"/>
    <property type="match status" value="1"/>
</dbReference>
<dbReference type="PROSITE" id="PS50106">
    <property type="entry name" value="PDZ"/>
    <property type="match status" value="1"/>
</dbReference>
<dbReference type="Gene3D" id="2.30.42.10">
    <property type="match status" value="1"/>
</dbReference>
<protein>
    <submittedName>
        <fullName evidence="7">Peptidase S41</fullName>
    </submittedName>
</protein>
<accession>A0A1B2DH23</accession>
<keyword evidence="4" id="KW-0720">Serine protease</keyword>
<evidence type="ECO:0000259" key="6">
    <source>
        <dbReference type="PROSITE" id="PS50106"/>
    </source>
</evidence>
<reference evidence="7" key="1">
    <citation type="submission" date="2016-08" db="EMBL/GenBank/DDBJ databases">
        <title>Complete Genome Seqeunce of Paenibacillus sp. BIHB 4019 from tea rhizoplane.</title>
        <authorList>
            <person name="Thakur R."/>
            <person name="Swarnkar M.K."/>
            <person name="Gulati A."/>
        </authorList>
    </citation>
    <scope>NUCLEOTIDE SEQUENCE [LARGE SCALE GENOMIC DNA]</scope>
    <source>
        <strain evidence="7">BIHB4019</strain>
    </source>
</reference>
<evidence type="ECO:0000256" key="2">
    <source>
        <dbReference type="ARBA" id="ARBA00022670"/>
    </source>
</evidence>
<evidence type="ECO:0000256" key="5">
    <source>
        <dbReference type="SAM" id="Coils"/>
    </source>
</evidence>
<keyword evidence="3" id="KW-0378">Hydrolase</keyword>
<sequence>MQFRGRTVIAFVMITMLASVLVTLVVARDLVVSSYQASGSAPAAAETSGQHDLNEAEIDKMNAVLDLIETKYVKKTDREELVDGAVKGMLESLDDPYSVYMEKTSAQHFSESIEGSFTGIGAEVTLQNGKLVVVSPIKGSPAERAGLLAKDVVISVNGEKLEGLGLNEAVDKIRGPKGTKAKLQIQRAGTSESIQLILIRDDIDVETVYAHLSDDRIGVIEIRQFSLNTAERFKEELARLEQEAKQQAAGQAQVQSGAQVSEGAGDKGRQGLKGLVIDVRNNPGGVLPVVVEIAEQFIAKGSAIVQVEDRDGKREKTLSKGSRKAYPVAVVMNKGSASASEILAGALGEEAGAILVGETTFGKGTVQVSYNKALGDGSLVKMTIAKWLTPEGVWIHEKGVEPTVAVAPPSLYTVARLTITETLKRDMNNEQIRSAQIMLKGLGYEPKRNDGYFNEETVQAVKQFQRNSSLPVTGELDKSTAAALEKAVIAWIKDKNNDVQLREAIERVGRK</sequence>
<dbReference type="InterPro" id="IPR036034">
    <property type="entry name" value="PDZ_sf"/>
</dbReference>
<gene>
    <name evidence="7" type="ORF">BBD42_11325</name>
</gene>
<dbReference type="Pfam" id="PF01471">
    <property type="entry name" value="PG_binding_1"/>
    <property type="match status" value="1"/>
</dbReference>
<dbReference type="FunFam" id="2.30.42.10:FF:000063">
    <property type="entry name" value="Peptidase, S41 family"/>
    <property type="match status" value="1"/>
</dbReference>
<dbReference type="SUPFAM" id="SSF50156">
    <property type="entry name" value="PDZ domain-like"/>
    <property type="match status" value="1"/>
</dbReference>
<evidence type="ECO:0000256" key="3">
    <source>
        <dbReference type="ARBA" id="ARBA00022801"/>
    </source>
</evidence>
<dbReference type="GO" id="GO:0030288">
    <property type="term" value="C:outer membrane-bounded periplasmic space"/>
    <property type="evidence" value="ECO:0007669"/>
    <property type="project" value="TreeGrafter"/>
</dbReference>
<keyword evidence="2" id="KW-0645">Protease</keyword>
<dbReference type="CDD" id="cd07560">
    <property type="entry name" value="Peptidase_S41_CPP"/>
    <property type="match status" value="1"/>
</dbReference>
<dbReference type="PANTHER" id="PTHR32060:SF29">
    <property type="entry name" value="CARBOXY-TERMINAL PROCESSING PROTEASE CTPB"/>
    <property type="match status" value="1"/>
</dbReference>
<dbReference type="CDD" id="cd06782">
    <property type="entry name" value="cpPDZ_CPP-like"/>
    <property type="match status" value="1"/>
</dbReference>
<dbReference type="GO" id="GO:0007165">
    <property type="term" value="P:signal transduction"/>
    <property type="evidence" value="ECO:0007669"/>
    <property type="project" value="TreeGrafter"/>
</dbReference>
<dbReference type="InterPro" id="IPR036366">
    <property type="entry name" value="PGBDSf"/>
</dbReference>
<proteinExistence type="inferred from homology"/>
<dbReference type="Gene3D" id="1.10.101.10">
    <property type="entry name" value="PGBD-like superfamily/PGBD"/>
    <property type="match status" value="1"/>
</dbReference>
<dbReference type="SUPFAM" id="SSF47090">
    <property type="entry name" value="PGBD-like"/>
    <property type="match status" value="1"/>
</dbReference>
<dbReference type="InterPro" id="IPR005151">
    <property type="entry name" value="Tail-specific_protease"/>
</dbReference>
<dbReference type="Pfam" id="PF17820">
    <property type="entry name" value="PDZ_6"/>
    <property type="match status" value="1"/>
</dbReference>
<dbReference type="Pfam" id="PF22694">
    <property type="entry name" value="CtpB_N-like"/>
    <property type="match status" value="1"/>
</dbReference>
<dbReference type="GO" id="GO:0006508">
    <property type="term" value="P:proteolysis"/>
    <property type="evidence" value="ECO:0007669"/>
    <property type="project" value="UniProtKB-KW"/>
</dbReference>
<dbReference type="RefSeq" id="WP_099518265.1">
    <property type="nucleotide sequence ID" value="NZ_CP016808.1"/>
</dbReference>
<dbReference type="Gene3D" id="3.90.226.10">
    <property type="entry name" value="2-enoyl-CoA Hydratase, Chain A, domain 1"/>
    <property type="match status" value="1"/>
</dbReference>
<dbReference type="FunFam" id="3.30.750.44:FF:000001">
    <property type="entry name" value="S41 family peptidase"/>
    <property type="match status" value="1"/>
</dbReference>
<evidence type="ECO:0000256" key="4">
    <source>
        <dbReference type="ARBA" id="ARBA00022825"/>
    </source>
</evidence>
<dbReference type="Gene3D" id="3.30.750.44">
    <property type="match status" value="1"/>
</dbReference>
<name>A0A1B2DH23_9BACL</name>
<dbReference type="InterPro" id="IPR029045">
    <property type="entry name" value="ClpP/crotonase-like_dom_sf"/>
</dbReference>
<dbReference type="InterPro" id="IPR004447">
    <property type="entry name" value="Peptidase_S41A"/>
</dbReference>
<dbReference type="InterPro" id="IPR001478">
    <property type="entry name" value="PDZ"/>
</dbReference>
<evidence type="ECO:0000256" key="1">
    <source>
        <dbReference type="ARBA" id="ARBA00009179"/>
    </source>
</evidence>
<dbReference type="AlphaFoldDB" id="A0A1B2DH23"/>
<feature type="coiled-coil region" evidence="5">
    <location>
        <begin position="223"/>
        <end position="250"/>
    </location>
</feature>
<dbReference type="InterPro" id="IPR036365">
    <property type="entry name" value="PGBD-like_sf"/>
</dbReference>
<feature type="domain" description="PDZ" evidence="6">
    <location>
        <begin position="98"/>
        <end position="174"/>
    </location>
</feature>
<organism evidence="7">
    <name type="scientific">Paenibacillus sp. BIHB 4019</name>
    <dbReference type="NCBI Taxonomy" id="1870819"/>
    <lineage>
        <taxon>Bacteria</taxon>
        <taxon>Bacillati</taxon>
        <taxon>Bacillota</taxon>
        <taxon>Bacilli</taxon>
        <taxon>Bacillales</taxon>
        <taxon>Paenibacillaceae</taxon>
        <taxon>Paenibacillus</taxon>
    </lineage>
</organism>
<dbReference type="InterPro" id="IPR002477">
    <property type="entry name" value="Peptidoglycan-bd-like"/>
</dbReference>
<dbReference type="SMART" id="SM00245">
    <property type="entry name" value="TSPc"/>
    <property type="match status" value="1"/>
</dbReference>
<dbReference type="SMART" id="SM00228">
    <property type="entry name" value="PDZ"/>
    <property type="match status" value="1"/>
</dbReference>
<evidence type="ECO:0000313" key="7">
    <source>
        <dbReference type="EMBL" id="ANY66996.1"/>
    </source>
</evidence>
<dbReference type="PANTHER" id="PTHR32060">
    <property type="entry name" value="TAIL-SPECIFIC PROTEASE"/>
    <property type="match status" value="1"/>
</dbReference>
<dbReference type="EMBL" id="CP016808">
    <property type="protein sequence ID" value="ANY66996.1"/>
    <property type="molecule type" value="Genomic_DNA"/>
</dbReference>
<dbReference type="InterPro" id="IPR055210">
    <property type="entry name" value="CtpA/B_N"/>
</dbReference>
<comment type="similarity">
    <text evidence="1">Belongs to the peptidase S41A family.</text>
</comment>
<dbReference type="GO" id="GO:0008236">
    <property type="term" value="F:serine-type peptidase activity"/>
    <property type="evidence" value="ECO:0007669"/>
    <property type="project" value="UniProtKB-KW"/>
</dbReference>
<dbReference type="InterPro" id="IPR041489">
    <property type="entry name" value="PDZ_6"/>
</dbReference>
<dbReference type="GO" id="GO:0004175">
    <property type="term" value="F:endopeptidase activity"/>
    <property type="evidence" value="ECO:0007669"/>
    <property type="project" value="TreeGrafter"/>
</dbReference>